<dbReference type="Pfam" id="PF25209">
    <property type="entry name" value="Phage_capsid_4"/>
    <property type="match status" value="1"/>
</dbReference>
<sequence length="279" mass="29003">MSNNTTNNSELFQQLLVQSQYALYENSIARAIATVFDYPVGAGKVVSVPVWAGITAATPGEGVAPSAADTNTTSKTITLLEHVVYAEVTDFLRDSASESVITGLANQAGLALAESLDKALIALFLDAAVTQELGSAGTNNSVTDIMKAAAKIRANKYTGPLFAVLHPNQAYAIKAALTATTAYTAGTNLGNRTLDQYYVGTISGVQVYESALVSEDVSNDASGCVFAPGAFGLAQRGGVTMEEQRNAAKRSTDVVLTAVAGAGVLRPELAVRIYGDNVL</sequence>
<proteinExistence type="predicted"/>
<evidence type="ECO:0000313" key="2">
    <source>
        <dbReference type="EMBL" id="CAB4220332.1"/>
    </source>
</evidence>
<evidence type="ECO:0008006" key="3">
    <source>
        <dbReference type="Google" id="ProtNLM"/>
    </source>
</evidence>
<organism evidence="2">
    <name type="scientific">uncultured Caudovirales phage</name>
    <dbReference type="NCBI Taxonomy" id="2100421"/>
    <lineage>
        <taxon>Viruses</taxon>
        <taxon>Duplodnaviria</taxon>
        <taxon>Heunggongvirae</taxon>
        <taxon>Uroviricota</taxon>
        <taxon>Caudoviricetes</taxon>
        <taxon>Peduoviridae</taxon>
        <taxon>Maltschvirus</taxon>
        <taxon>Maltschvirus maltsch</taxon>
    </lineage>
</organism>
<gene>
    <name evidence="1" type="ORF">UFOVP1030_23</name>
    <name evidence="2" type="ORF">UFOVP1634_18</name>
</gene>
<protein>
    <recommendedName>
        <fullName evidence="3">Capsid protein</fullName>
    </recommendedName>
</protein>
<name>A0A6J5SXM0_9CAUD</name>
<dbReference type="EMBL" id="LR796977">
    <property type="protein sequence ID" value="CAB4178750.1"/>
    <property type="molecule type" value="Genomic_DNA"/>
</dbReference>
<reference evidence="2" key="1">
    <citation type="submission" date="2020-05" db="EMBL/GenBank/DDBJ databases">
        <authorList>
            <person name="Chiriac C."/>
            <person name="Salcher M."/>
            <person name="Ghai R."/>
            <person name="Kavagutti S V."/>
        </authorList>
    </citation>
    <scope>NUCLEOTIDE SEQUENCE</scope>
</reference>
<evidence type="ECO:0000313" key="1">
    <source>
        <dbReference type="EMBL" id="CAB4178750.1"/>
    </source>
</evidence>
<dbReference type="EMBL" id="LR797497">
    <property type="protein sequence ID" value="CAB4220332.1"/>
    <property type="molecule type" value="Genomic_DNA"/>
</dbReference>
<accession>A0A6J5SXM0</accession>
<dbReference type="SUPFAM" id="SSF56563">
    <property type="entry name" value="Major capsid protein gp5"/>
    <property type="match status" value="1"/>
</dbReference>